<keyword evidence="7" id="KW-1185">Reference proteome</keyword>
<dbReference type="PROSITE" id="PS01174">
    <property type="entry name" value="LIPASE_GDXG_SER"/>
    <property type="match status" value="1"/>
</dbReference>
<dbReference type="HOGENOM" id="CLU_027519_0_0_1"/>
<dbReference type="Pfam" id="PF07859">
    <property type="entry name" value="Abhydrolase_3"/>
    <property type="match status" value="1"/>
</dbReference>
<dbReference type="InterPro" id="IPR033140">
    <property type="entry name" value="Lipase_GDXG_put_SER_AS"/>
</dbReference>
<dbReference type="STRING" id="215243.A0A0D2DUH5"/>
<evidence type="ECO:0000256" key="3">
    <source>
        <dbReference type="PROSITE-ProRule" id="PRU10038"/>
    </source>
</evidence>
<dbReference type="PANTHER" id="PTHR48081:SF25">
    <property type="entry name" value="PUTATIVE (AFU_ORTHOLOGUE AFUA_3G11560)-RELATED"/>
    <property type="match status" value="1"/>
</dbReference>
<evidence type="ECO:0000256" key="4">
    <source>
        <dbReference type="SAM" id="SignalP"/>
    </source>
</evidence>
<dbReference type="Gene3D" id="3.40.50.1820">
    <property type="entry name" value="alpha/beta hydrolase"/>
    <property type="match status" value="1"/>
</dbReference>
<dbReference type="InterPro" id="IPR050300">
    <property type="entry name" value="GDXG_lipolytic_enzyme"/>
</dbReference>
<evidence type="ECO:0000256" key="1">
    <source>
        <dbReference type="ARBA" id="ARBA00010515"/>
    </source>
</evidence>
<protein>
    <recommendedName>
        <fullName evidence="5">Alpha/beta hydrolase fold-3 domain-containing protein</fullName>
    </recommendedName>
</protein>
<dbReference type="EMBL" id="KN847340">
    <property type="protein sequence ID" value="KIW39249.1"/>
    <property type="molecule type" value="Genomic_DNA"/>
</dbReference>
<dbReference type="OrthoDB" id="5354320at2759"/>
<evidence type="ECO:0000256" key="2">
    <source>
        <dbReference type="ARBA" id="ARBA00022801"/>
    </source>
</evidence>
<evidence type="ECO:0000259" key="5">
    <source>
        <dbReference type="Pfam" id="PF07859"/>
    </source>
</evidence>
<keyword evidence="4" id="KW-0732">Signal</keyword>
<dbReference type="AlphaFoldDB" id="A0A0D2DUH5"/>
<dbReference type="VEuPathDB" id="FungiDB:PV06_09039"/>
<reference evidence="6 7" key="1">
    <citation type="submission" date="2015-01" db="EMBL/GenBank/DDBJ databases">
        <title>The Genome Sequence of Exophiala oligosperma CBS72588.</title>
        <authorList>
            <consortium name="The Broad Institute Genomics Platform"/>
            <person name="Cuomo C."/>
            <person name="de Hoog S."/>
            <person name="Gorbushina A."/>
            <person name="Stielow B."/>
            <person name="Teixiera M."/>
            <person name="Abouelleil A."/>
            <person name="Chapman S.B."/>
            <person name="Priest M."/>
            <person name="Young S.K."/>
            <person name="Wortman J."/>
            <person name="Nusbaum C."/>
            <person name="Birren B."/>
        </authorList>
    </citation>
    <scope>NUCLEOTIDE SEQUENCE [LARGE SCALE GENOMIC DNA]</scope>
    <source>
        <strain evidence="6 7">CBS 72588</strain>
    </source>
</reference>
<feature type="signal peptide" evidence="4">
    <location>
        <begin position="1"/>
        <end position="29"/>
    </location>
</feature>
<feature type="chain" id="PRO_5002256143" description="Alpha/beta hydrolase fold-3 domain-containing protein" evidence="4">
    <location>
        <begin position="30"/>
        <end position="568"/>
    </location>
</feature>
<sequence length="568" mass="63127">MDISPRAATQILLTRLPVLIATVILACFGHSPNGEHQDLLTELITILARPILGTPASLSNSQRAFNRDYGVWGRMWVSKWTVQVPTTSTNRDGQVATGNVTHGRDLGTGQPLKDNCKAKSMTLPEAVHFAIRELANEKDDRLCQDEMPPLKPVEVEWTAYRAKAFFPFSPRPSTSEHDMYRAMMDEIGSSGPTILYLHGGAHCLMDPVTHRWSTTRLAKESGGRVLAVRYRLSPQHMFPASLLDALSVYMALICPPPGSYHTAVSASQIVIAGDSSGAGLAAALVLLLQTLSNHRVAPRWYSSTDTNIPDPVCAGLALVSPWLDITRCLPSTAANARWDIIAPPPAPGLNPTPAFPPDDIWPAHPPRVETYCKAAMCAHPLVSPLAAQSHHWKGIPPVYVCVGWEGMQDEAEVFARRVIEADPENQVVIFDGYEGMPHCFAMFPWNWAGTTAMRRWAEFCSDVVRSGPRWVLRPVASTGTWTSNRKRHVRQVPLKDLGLKEDRPGRLENQLDDLHVNERLAEARRWRIELDNQMAADPKHHPALRGLDLPLSHHEKQIDVTIDTWRDR</sequence>
<dbReference type="SUPFAM" id="SSF53474">
    <property type="entry name" value="alpha/beta-Hydrolases"/>
    <property type="match status" value="1"/>
</dbReference>
<organism evidence="6 7">
    <name type="scientific">Exophiala oligosperma</name>
    <dbReference type="NCBI Taxonomy" id="215243"/>
    <lineage>
        <taxon>Eukaryota</taxon>
        <taxon>Fungi</taxon>
        <taxon>Dikarya</taxon>
        <taxon>Ascomycota</taxon>
        <taxon>Pezizomycotina</taxon>
        <taxon>Eurotiomycetes</taxon>
        <taxon>Chaetothyriomycetidae</taxon>
        <taxon>Chaetothyriales</taxon>
        <taxon>Herpotrichiellaceae</taxon>
        <taxon>Exophiala</taxon>
    </lineage>
</organism>
<dbReference type="InterPro" id="IPR013094">
    <property type="entry name" value="AB_hydrolase_3"/>
</dbReference>
<dbReference type="InterPro" id="IPR029058">
    <property type="entry name" value="AB_hydrolase_fold"/>
</dbReference>
<evidence type="ECO:0000313" key="6">
    <source>
        <dbReference type="EMBL" id="KIW39249.1"/>
    </source>
</evidence>
<gene>
    <name evidence="6" type="ORF">PV06_09039</name>
</gene>
<dbReference type="PROSITE" id="PS51257">
    <property type="entry name" value="PROKAR_LIPOPROTEIN"/>
    <property type="match status" value="1"/>
</dbReference>
<proteinExistence type="inferred from homology"/>
<dbReference type="Proteomes" id="UP000053342">
    <property type="component" value="Unassembled WGS sequence"/>
</dbReference>
<accession>A0A0D2DUH5</accession>
<dbReference type="GO" id="GO:0016787">
    <property type="term" value="F:hydrolase activity"/>
    <property type="evidence" value="ECO:0007669"/>
    <property type="project" value="UniProtKB-KW"/>
</dbReference>
<dbReference type="RefSeq" id="XP_016259465.1">
    <property type="nucleotide sequence ID" value="XM_016410443.1"/>
</dbReference>
<name>A0A0D2DUH5_9EURO</name>
<keyword evidence="2" id="KW-0378">Hydrolase</keyword>
<dbReference type="GeneID" id="27361113"/>
<dbReference type="PANTHER" id="PTHR48081">
    <property type="entry name" value="AB HYDROLASE SUPERFAMILY PROTEIN C4A8.06C"/>
    <property type="match status" value="1"/>
</dbReference>
<feature type="active site" evidence="3">
    <location>
        <position position="275"/>
    </location>
</feature>
<comment type="similarity">
    <text evidence="1">Belongs to the 'GDXG' lipolytic enzyme family.</text>
</comment>
<evidence type="ECO:0000313" key="7">
    <source>
        <dbReference type="Proteomes" id="UP000053342"/>
    </source>
</evidence>
<feature type="domain" description="Alpha/beta hydrolase fold-3" evidence="5">
    <location>
        <begin position="194"/>
        <end position="441"/>
    </location>
</feature>